<dbReference type="SUPFAM" id="SSF53218">
    <property type="entry name" value="Molybdenum cofactor biosynthesis proteins"/>
    <property type="match status" value="1"/>
</dbReference>
<evidence type="ECO:0000256" key="5">
    <source>
        <dbReference type="ARBA" id="ARBA00047317"/>
    </source>
</evidence>
<dbReference type="SMART" id="SM00852">
    <property type="entry name" value="MoCF_biosynth"/>
    <property type="match status" value="1"/>
</dbReference>
<dbReference type="Pfam" id="PF03453">
    <property type="entry name" value="MoeA_N"/>
    <property type="match status" value="1"/>
</dbReference>
<name>A0ABW8Q0R4_9GAMM</name>
<dbReference type="InterPro" id="IPR001453">
    <property type="entry name" value="MoaB/Mog_dom"/>
</dbReference>
<dbReference type="NCBIfam" id="NF045515">
    <property type="entry name" value="Glp_gephyrin"/>
    <property type="match status" value="1"/>
</dbReference>
<dbReference type="SUPFAM" id="SSF63867">
    <property type="entry name" value="MoeA C-terminal domain-like"/>
    <property type="match status" value="1"/>
</dbReference>
<dbReference type="InterPro" id="IPR036135">
    <property type="entry name" value="MoeA_linker/N_sf"/>
</dbReference>
<dbReference type="InterPro" id="IPR008284">
    <property type="entry name" value="MoCF_biosynth_CS"/>
</dbReference>
<dbReference type="NCBIfam" id="TIGR00177">
    <property type="entry name" value="molyb_syn"/>
    <property type="match status" value="1"/>
</dbReference>
<comment type="function">
    <text evidence="1 6">Catalyzes the insertion of molybdate into adenylated molybdopterin with the concomitant release of AMP.</text>
</comment>
<dbReference type="RefSeq" id="WP_405340859.1">
    <property type="nucleotide sequence ID" value="NZ_JBANFI010000007.1"/>
</dbReference>
<protein>
    <recommendedName>
        <fullName evidence="6">Molybdopterin molybdenumtransferase</fullName>
        <ecNumber evidence="6">2.10.1.1</ecNumber>
    </recommendedName>
</protein>
<dbReference type="Gene3D" id="3.40.980.10">
    <property type="entry name" value="MoaB/Mog-like domain"/>
    <property type="match status" value="1"/>
</dbReference>
<reference evidence="8 9" key="1">
    <citation type="submission" date="2024-02" db="EMBL/GenBank/DDBJ databases">
        <title>Marinospirillum sp. MEB 164 isolated from Lonar lake sediment.</title>
        <authorList>
            <person name="Joshi A."/>
            <person name="Thite S."/>
        </authorList>
    </citation>
    <scope>NUCLEOTIDE SEQUENCE [LARGE SCALE GENOMIC DNA]</scope>
    <source>
        <strain evidence="8 9">MEB164</strain>
    </source>
</reference>
<comment type="catalytic activity">
    <reaction evidence="5">
        <text>adenylyl-molybdopterin + molybdate = Mo-molybdopterin + AMP + H(+)</text>
        <dbReference type="Rhea" id="RHEA:35047"/>
        <dbReference type="ChEBI" id="CHEBI:15378"/>
        <dbReference type="ChEBI" id="CHEBI:36264"/>
        <dbReference type="ChEBI" id="CHEBI:62727"/>
        <dbReference type="ChEBI" id="CHEBI:71302"/>
        <dbReference type="ChEBI" id="CHEBI:456215"/>
        <dbReference type="EC" id="2.10.1.1"/>
    </reaction>
</comment>
<dbReference type="SUPFAM" id="SSF63882">
    <property type="entry name" value="MoeA N-terminal region -like"/>
    <property type="match status" value="1"/>
</dbReference>
<accession>A0ABW8Q0R4</accession>
<dbReference type="Pfam" id="PF03454">
    <property type="entry name" value="MoeA_C"/>
    <property type="match status" value="1"/>
</dbReference>
<dbReference type="PANTHER" id="PTHR10192:SF5">
    <property type="entry name" value="GEPHYRIN"/>
    <property type="match status" value="1"/>
</dbReference>
<dbReference type="InterPro" id="IPR036425">
    <property type="entry name" value="MoaB/Mog-like_dom_sf"/>
</dbReference>
<organism evidence="8 9">
    <name type="scientific">Marinospirillum alkalitolerans</name>
    <dbReference type="NCBI Taxonomy" id="3123374"/>
    <lineage>
        <taxon>Bacteria</taxon>
        <taxon>Pseudomonadati</taxon>
        <taxon>Pseudomonadota</taxon>
        <taxon>Gammaproteobacteria</taxon>
        <taxon>Oceanospirillales</taxon>
        <taxon>Oceanospirillaceae</taxon>
        <taxon>Marinospirillum</taxon>
    </lineage>
</organism>
<comment type="cofactor">
    <cofactor evidence="6">
        <name>Mg(2+)</name>
        <dbReference type="ChEBI" id="CHEBI:18420"/>
    </cofactor>
</comment>
<evidence type="ECO:0000259" key="7">
    <source>
        <dbReference type="SMART" id="SM00852"/>
    </source>
</evidence>
<dbReference type="Gene3D" id="2.170.190.11">
    <property type="entry name" value="Molybdopterin biosynthesis moea protein, domain 3"/>
    <property type="match status" value="1"/>
</dbReference>
<gene>
    <name evidence="8" type="primary">glp</name>
    <name evidence="8" type="ORF">V6U78_11410</name>
</gene>
<evidence type="ECO:0000256" key="1">
    <source>
        <dbReference type="ARBA" id="ARBA00002901"/>
    </source>
</evidence>
<evidence type="ECO:0000256" key="3">
    <source>
        <dbReference type="ARBA" id="ARBA00010763"/>
    </source>
</evidence>
<evidence type="ECO:0000313" key="9">
    <source>
        <dbReference type="Proteomes" id="UP001621714"/>
    </source>
</evidence>
<dbReference type="PANTHER" id="PTHR10192">
    <property type="entry name" value="MOLYBDOPTERIN BIOSYNTHESIS PROTEIN"/>
    <property type="match status" value="1"/>
</dbReference>
<feature type="domain" description="MoaB/Mog" evidence="7">
    <location>
        <begin position="179"/>
        <end position="322"/>
    </location>
</feature>
<comment type="caution">
    <text evidence="8">The sequence shown here is derived from an EMBL/GenBank/DDBJ whole genome shotgun (WGS) entry which is preliminary data.</text>
</comment>
<keyword evidence="6" id="KW-0479">Metal-binding</keyword>
<dbReference type="EC" id="2.10.1.1" evidence="6"/>
<dbReference type="CDD" id="cd00887">
    <property type="entry name" value="MoeA"/>
    <property type="match status" value="1"/>
</dbReference>
<dbReference type="InterPro" id="IPR038987">
    <property type="entry name" value="MoeA-like"/>
</dbReference>
<keyword evidence="4 6" id="KW-0501">Molybdenum cofactor biosynthesis</keyword>
<evidence type="ECO:0000313" key="8">
    <source>
        <dbReference type="EMBL" id="MFK7161644.1"/>
    </source>
</evidence>
<evidence type="ECO:0000256" key="2">
    <source>
        <dbReference type="ARBA" id="ARBA00005046"/>
    </source>
</evidence>
<keyword evidence="6" id="KW-0808">Transferase</keyword>
<dbReference type="Proteomes" id="UP001621714">
    <property type="component" value="Unassembled WGS sequence"/>
</dbReference>
<dbReference type="Pfam" id="PF00994">
    <property type="entry name" value="MoCF_biosynth"/>
    <property type="match status" value="1"/>
</dbReference>
<comment type="similarity">
    <text evidence="3 6">Belongs to the MoeA family.</text>
</comment>
<evidence type="ECO:0000256" key="4">
    <source>
        <dbReference type="ARBA" id="ARBA00023150"/>
    </source>
</evidence>
<dbReference type="EMBL" id="JBANFI010000007">
    <property type="protein sequence ID" value="MFK7161644.1"/>
    <property type="molecule type" value="Genomic_DNA"/>
</dbReference>
<keyword evidence="6" id="KW-0500">Molybdenum</keyword>
<comment type="pathway">
    <text evidence="2 6">Cofactor biosynthesis; molybdopterin biosynthesis.</text>
</comment>
<proteinExistence type="inferred from homology"/>
<keyword evidence="9" id="KW-1185">Reference proteome</keyword>
<dbReference type="Gene3D" id="3.90.105.10">
    <property type="entry name" value="Molybdopterin biosynthesis moea protein, domain 2"/>
    <property type="match status" value="1"/>
</dbReference>
<dbReference type="InterPro" id="IPR036688">
    <property type="entry name" value="MoeA_C_domain_IV_sf"/>
</dbReference>
<keyword evidence="6" id="KW-0460">Magnesium</keyword>
<dbReference type="Gene3D" id="2.40.340.10">
    <property type="entry name" value="MoeA, C-terminal, domain IV"/>
    <property type="match status" value="1"/>
</dbReference>
<evidence type="ECO:0000256" key="6">
    <source>
        <dbReference type="RuleBase" id="RU365090"/>
    </source>
</evidence>
<dbReference type="PROSITE" id="PS01079">
    <property type="entry name" value="MOCF_BIOSYNTHESIS_2"/>
    <property type="match status" value="1"/>
</dbReference>
<dbReference type="InterPro" id="IPR005111">
    <property type="entry name" value="MoeA_C_domain_IV"/>
</dbReference>
<dbReference type="InterPro" id="IPR005110">
    <property type="entry name" value="MoeA_linker/N"/>
</dbReference>
<sequence length="412" mass="44287">MSTFPFLTPVEEALSQMLAEVSPLMETELIPVTQLLGRVLAEDILAPLDVPPADHSAMDGYAVRVAETAVELPVSQRITAGQVPQPLAAQSCARIMTGGLIPPGADAVVMQEWVAFDEEDKVLMLGKIEPGQNIRRRGQDMQLGQRVLSRGQLLDARHQGLLASLGLAEVPVMRRVRVALLATGDELAMPGQALQPGQIYNSNRPLLMGWLAQQGVEVIDLGQVADTAVATEAALQMGAEQADLILSTGGVSVGEEDHVKPAVEKLGQLQLWKLAMKPGKPVAFGRIPRAQGQAEAVFLGLPGNPVSVFVGAEVLLKPLLARLAGRPPATPRLLTGRADFDWHTQLRQEYLRVRAEPSAEGWQLSAHPNQNSGVLSSVTWANALACVPPHTRLQAGQALAFWFIDEPFFDQG</sequence>